<keyword evidence="3" id="KW-1185">Reference proteome</keyword>
<dbReference type="Gene3D" id="3.40.30.10">
    <property type="entry name" value="Glutaredoxin"/>
    <property type="match status" value="1"/>
</dbReference>
<protein>
    <submittedName>
        <fullName evidence="2">Thioredoxin domain</fullName>
    </submittedName>
</protein>
<sequence length="134" mass="14555" precursor="true">MDRIIKFVIALLVVIAAASVAYLVFAASPAPSSSSSGVNDSIVYYFYGNGCPHCAAVEPFMENMTKKYPDVDIRMLEVWYNQTNQQIDDQVNAEAGITSPPGVPEIVIGKTVLVGEVDIPAKLEGYLQAIEKKK</sequence>
<dbReference type="GeneID" id="5411721"/>
<evidence type="ECO:0000313" key="3">
    <source>
        <dbReference type="Proteomes" id="UP000002408"/>
    </source>
</evidence>
<dbReference type="OrthoDB" id="35385at2157"/>
<name>A7I4D5_METB6</name>
<dbReference type="InterPro" id="IPR036249">
    <property type="entry name" value="Thioredoxin-like_sf"/>
</dbReference>
<dbReference type="HOGENOM" id="CLU_1891425_0_0_2"/>
<dbReference type="EMBL" id="CP000780">
    <property type="protein sequence ID" value="ABS54596.1"/>
    <property type="molecule type" value="Genomic_DNA"/>
</dbReference>
<dbReference type="KEGG" id="mbn:Mboo_0072"/>
<dbReference type="STRING" id="456442.Mboo_0072"/>
<gene>
    <name evidence="2" type="ordered locus">Mboo_0072</name>
</gene>
<dbReference type="InterPro" id="IPR013766">
    <property type="entry name" value="Thioredoxin_domain"/>
</dbReference>
<accession>A7I4D5</accession>
<dbReference type="SUPFAM" id="SSF52833">
    <property type="entry name" value="Thioredoxin-like"/>
    <property type="match status" value="1"/>
</dbReference>
<organism evidence="2 3">
    <name type="scientific">Methanoregula boonei (strain DSM 21154 / JCM 14090 / 6A8)</name>
    <dbReference type="NCBI Taxonomy" id="456442"/>
    <lineage>
        <taxon>Archaea</taxon>
        <taxon>Methanobacteriati</taxon>
        <taxon>Methanobacteriota</taxon>
        <taxon>Stenosarchaea group</taxon>
        <taxon>Methanomicrobia</taxon>
        <taxon>Methanomicrobiales</taxon>
        <taxon>Methanoregulaceae</taxon>
        <taxon>Methanoregula</taxon>
    </lineage>
</organism>
<dbReference type="PROSITE" id="PS51354">
    <property type="entry name" value="GLUTAREDOXIN_2"/>
    <property type="match status" value="1"/>
</dbReference>
<feature type="domain" description="Thioredoxin" evidence="1">
    <location>
        <begin position="39"/>
        <end position="85"/>
    </location>
</feature>
<evidence type="ECO:0000259" key="1">
    <source>
        <dbReference type="Pfam" id="PF00085"/>
    </source>
</evidence>
<dbReference type="RefSeq" id="WP_011991084.1">
    <property type="nucleotide sequence ID" value="NC_009712.1"/>
</dbReference>
<dbReference type="Pfam" id="PF00085">
    <property type="entry name" value="Thioredoxin"/>
    <property type="match status" value="1"/>
</dbReference>
<reference evidence="3" key="1">
    <citation type="journal article" date="2015" name="Microbiology">
        <title>Genome of Methanoregula boonei 6A8 reveals adaptations to oligotrophic peatland environments.</title>
        <authorList>
            <person name="Braeuer S."/>
            <person name="Cadillo-Quiroz H."/>
            <person name="Kyrpides N."/>
            <person name="Woyke T."/>
            <person name="Goodwin L."/>
            <person name="Detter C."/>
            <person name="Podell S."/>
            <person name="Yavitt J.B."/>
            <person name="Zinder S.H."/>
        </authorList>
    </citation>
    <scope>NUCLEOTIDE SEQUENCE [LARGE SCALE GENOMIC DNA]</scope>
    <source>
        <strain evidence="3">DSM 21154 / JCM 14090 / 6A8</strain>
    </source>
</reference>
<dbReference type="eggNOG" id="arCOG01975">
    <property type="taxonomic scope" value="Archaea"/>
</dbReference>
<evidence type="ECO:0000313" key="2">
    <source>
        <dbReference type="EMBL" id="ABS54596.1"/>
    </source>
</evidence>
<dbReference type="CDD" id="cd02947">
    <property type="entry name" value="TRX_family"/>
    <property type="match status" value="1"/>
</dbReference>
<dbReference type="Proteomes" id="UP000002408">
    <property type="component" value="Chromosome"/>
</dbReference>
<proteinExistence type="predicted"/>
<dbReference type="AlphaFoldDB" id="A7I4D5"/>